<evidence type="ECO:0000313" key="1">
    <source>
        <dbReference type="EMBL" id="KAJ4710173.1"/>
    </source>
</evidence>
<accession>A0ACC1XG19</accession>
<keyword evidence="2" id="KW-1185">Reference proteome</keyword>
<dbReference type="Proteomes" id="UP001164539">
    <property type="component" value="Chromosome 9"/>
</dbReference>
<gene>
    <name evidence="1" type="ORF">OWV82_016390</name>
</gene>
<comment type="caution">
    <text evidence="1">The sequence shown here is derived from an EMBL/GenBank/DDBJ whole genome shotgun (WGS) entry which is preliminary data.</text>
</comment>
<organism evidence="1 2">
    <name type="scientific">Melia azedarach</name>
    <name type="common">Chinaberry tree</name>
    <dbReference type="NCBI Taxonomy" id="155640"/>
    <lineage>
        <taxon>Eukaryota</taxon>
        <taxon>Viridiplantae</taxon>
        <taxon>Streptophyta</taxon>
        <taxon>Embryophyta</taxon>
        <taxon>Tracheophyta</taxon>
        <taxon>Spermatophyta</taxon>
        <taxon>Magnoliopsida</taxon>
        <taxon>eudicotyledons</taxon>
        <taxon>Gunneridae</taxon>
        <taxon>Pentapetalae</taxon>
        <taxon>rosids</taxon>
        <taxon>malvids</taxon>
        <taxon>Sapindales</taxon>
        <taxon>Meliaceae</taxon>
        <taxon>Melia</taxon>
    </lineage>
</organism>
<name>A0ACC1XG19_MELAZ</name>
<proteinExistence type="predicted"/>
<dbReference type="EMBL" id="CM051402">
    <property type="protein sequence ID" value="KAJ4710173.1"/>
    <property type="molecule type" value="Genomic_DNA"/>
</dbReference>
<reference evidence="1 2" key="1">
    <citation type="journal article" date="2023" name="Science">
        <title>Complex scaffold remodeling in plant triterpene biosynthesis.</title>
        <authorList>
            <person name="De La Pena R."/>
            <person name="Hodgson H."/>
            <person name="Liu J.C."/>
            <person name="Stephenson M.J."/>
            <person name="Martin A.C."/>
            <person name="Owen C."/>
            <person name="Harkess A."/>
            <person name="Leebens-Mack J."/>
            <person name="Jimenez L.E."/>
            <person name="Osbourn A."/>
            <person name="Sattely E.S."/>
        </authorList>
    </citation>
    <scope>NUCLEOTIDE SEQUENCE [LARGE SCALE GENOMIC DNA]</scope>
    <source>
        <strain evidence="2">cv. JPN11</strain>
        <tissue evidence="1">Leaf</tissue>
    </source>
</reference>
<protein>
    <submittedName>
        <fullName evidence="1">Disease resistance protein</fullName>
    </submittedName>
</protein>
<sequence>MAEPLVSKLVKNVLGKLASEPLVSKLVKNVLGKLASHACEEIFMGWGFRKDIGKLSNTLESMKAVLLDAEERPVESHERRVWLDNLKDICYDAEDILDEFEIEAVRREVVHRMSVGKKVCNFFSFSN</sequence>
<evidence type="ECO:0000313" key="2">
    <source>
        <dbReference type="Proteomes" id="UP001164539"/>
    </source>
</evidence>